<dbReference type="Gene3D" id="1.10.4030.10">
    <property type="entry name" value="Porin chaperone SurA, peptide-binding domain"/>
    <property type="match status" value="2"/>
</dbReference>
<proteinExistence type="inferred from homology"/>
<dbReference type="PANTHER" id="PTHR47529:SF1">
    <property type="entry name" value="PERIPLASMIC CHAPERONE PPID"/>
    <property type="match status" value="1"/>
</dbReference>
<evidence type="ECO:0000313" key="14">
    <source>
        <dbReference type="Proteomes" id="UP000009011"/>
    </source>
</evidence>
<keyword evidence="11 13" id="KW-0413">Isomerase</keyword>
<dbReference type="InterPro" id="IPR046357">
    <property type="entry name" value="PPIase_dom_sf"/>
</dbReference>
<dbReference type="PROSITE" id="PS01096">
    <property type="entry name" value="PPIC_PPIASE_1"/>
    <property type="match status" value="1"/>
</dbReference>
<evidence type="ECO:0000256" key="5">
    <source>
        <dbReference type="ARBA" id="ARBA00022989"/>
    </source>
</evidence>
<dbReference type="Pfam" id="PF13616">
    <property type="entry name" value="Rotamase_3"/>
    <property type="match status" value="1"/>
</dbReference>
<evidence type="ECO:0000256" key="10">
    <source>
        <dbReference type="ARBA" id="ARBA00042775"/>
    </source>
</evidence>
<dbReference type="STRING" id="1191523.MROS_1467"/>
<evidence type="ECO:0000313" key="13">
    <source>
        <dbReference type="EMBL" id="AFN74704.1"/>
    </source>
</evidence>
<organism evidence="13 14">
    <name type="scientific">Melioribacter roseus (strain DSM 23840 / JCM 17771 / VKM B-2668 / P3M-2)</name>
    <dbReference type="NCBI Taxonomy" id="1191523"/>
    <lineage>
        <taxon>Bacteria</taxon>
        <taxon>Pseudomonadati</taxon>
        <taxon>Ignavibacteriota</taxon>
        <taxon>Ignavibacteria</taxon>
        <taxon>Ignavibacteriales</taxon>
        <taxon>Melioribacteraceae</taxon>
        <taxon>Melioribacter</taxon>
    </lineage>
</organism>
<keyword evidence="5" id="KW-1133">Transmembrane helix</keyword>
<keyword evidence="14" id="KW-1185">Reference proteome</keyword>
<keyword evidence="6" id="KW-0472">Membrane</keyword>
<evidence type="ECO:0000256" key="2">
    <source>
        <dbReference type="ARBA" id="ARBA00022475"/>
    </source>
</evidence>
<dbReference type="InterPro" id="IPR023058">
    <property type="entry name" value="PPIase_PpiC_CS"/>
</dbReference>
<dbReference type="KEGG" id="mro:MROS_1467"/>
<dbReference type="eggNOG" id="COG0760">
    <property type="taxonomic scope" value="Bacteria"/>
</dbReference>
<dbReference type="PROSITE" id="PS50198">
    <property type="entry name" value="PPIC_PPIASE_2"/>
    <property type="match status" value="1"/>
</dbReference>
<keyword evidence="7" id="KW-0143">Chaperone</keyword>
<gene>
    <name evidence="13" type="ordered locus">MROS_1467</name>
</gene>
<dbReference type="Proteomes" id="UP000009011">
    <property type="component" value="Chromosome"/>
</dbReference>
<dbReference type="HOGENOM" id="CLU_023843_0_0_10"/>
<dbReference type="Pfam" id="PF13145">
    <property type="entry name" value="Rotamase_2"/>
    <property type="match status" value="1"/>
</dbReference>
<dbReference type="AlphaFoldDB" id="I6ZRK7"/>
<evidence type="ECO:0000256" key="3">
    <source>
        <dbReference type="ARBA" id="ARBA00022519"/>
    </source>
</evidence>
<dbReference type="SUPFAM" id="SSF109998">
    <property type="entry name" value="Triger factor/SurA peptide-binding domain-like"/>
    <property type="match status" value="1"/>
</dbReference>
<dbReference type="RefSeq" id="WP_014856138.1">
    <property type="nucleotide sequence ID" value="NC_018178.1"/>
</dbReference>
<dbReference type="GO" id="GO:0005886">
    <property type="term" value="C:plasma membrane"/>
    <property type="evidence" value="ECO:0007669"/>
    <property type="project" value="UniProtKB-SubCell"/>
</dbReference>
<evidence type="ECO:0000259" key="12">
    <source>
        <dbReference type="PROSITE" id="PS50198"/>
    </source>
</evidence>
<sequence>MAMMARMRSLAPWFILMVGGMFVLFMVISDSRVLEFLGQQSQNVGSINGESISYQEFSNMVERARQNQEQATGQSIDENQMDFFRDQVWDALVTQKLIDEKIKEFGIVVTDDEVRDALLGPNPPAELRQQFTDSTGNFNRQLYEQAMRDPRNKEIVLYYEDLIREQLKQRKLQEYLFASVIVSEQEIKDAFVKQNIKMKADYIQLNPNIIPDKDVNVTDEELREYYESNKKDFKVEPARKIKYVLFRRVPSKKDSLGIKSNLEAIVAKLKDDTASFKSYVEIYSDVPFSKDTVSLTAIPAEAQDLIYNGNVGDIIGPVATSQGYIVYRIVGKVSGNNPVVRASHILVRSSANDGEDLKKANEIYNQLINGADFESLAKEKSQDPGSASSGGDLGWFGKGQMVKEFEDACFNGQVGVVQKPVKTNYGYHIIKVTGKTNTEYVIEKIVNRIQMSASSLDDLYQSASDFSYIAKENGFESEAELMNYNVVETPPFYEGSQFIPGLGGNRALVKWAFENSVGEISDVFKVPAGYVVAMVSDKIKAGFKEFDEVKDIVRNRVLREKKFEKAMSIAEQIRVRLGDNGDPEVAMEVWGGIRIDSTGEFTAASTIPRLGQEFAFTEYCLKGELNKWSNPVKGNNGVYLIKVRYRTKFVPETYQLQKTGLATQLLNRKKNTLLSQWIQKLKDEADIVDNRHLFYR</sequence>
<keyword evidence="2" id="KW-1003">Cell membrane</keyword>
<dbReference type="Pfam" id="PF13623">
    <property type="entry name" value="SurA_N_2"/>
    <property type="match status" value="1"/>
</dbReference>
<evidence type="ECO:0000256" key="11">
    <source>
        <dbReference type="PROSITE-ProRule" id="PRU00278"/>
    </source>
</evidence>
<dbReference type="InterPro" id="IPR000297">
    <property type="entry name" value="PPIase_PpiC"/>
</dbReference>
<feature type="domain" description="PpiC" evidence="12">
    <location>
        <begin position="337"/>
        <end position="434"/>
    </location>
</feature>
<dbReference type="InterPro" id="IPR052029">
    <property type="entry name" value="PpiD_chaperone"/>
</dbReference>
<evidence type="ECO:0000256" key="7">
    <source>
        <dbReference type="ARBA" id="ARBA00023186"/>
    </source>
</evidence>
<dbReference type="SUPFAM" id="SSF54534">
    <property type="entry name" value="FKBP-like"/>
    <property type="match status" value="2"/>
</dbReference>
<keyword evidence="4" id="KW-0812">Transmembrane</keyword>
<dbReference type="PATRIC" id="fig|1191523.3.peg.1558"/>
<comment type="subcellular location">
    <subcellularLocation>
        <location evidence="1">Cell inner membrane</location>
        <topology evidence="1">Single-pass type II membrane protein</topology>
        <orientation evidence="1">Periplasmic side</orientation>
    </subcellularLocation>
</comment>
<name>I6ZRK7_MELRP</name>
<keyword evidence="3" id="KW-0997">Cell inner membrane</keyword>
<accession>I6ZRK7</accession>
<dbReference type="InterPro" id="IPR027304">
    <property type="entry name" value="Trigger_fact/SurA_dom_sf"/>
</dbReference>
<dbReference type="OrthoDB" id="9812372at2"/>
<dbReference type="EMBL" id="CP003557">
    <property type="protein sequence ID" value="AFN74704.1"/>
    <property type="molecule type" value="Genomic_DNA"/>
</dbReference>
<dbReference type="PANTHER" id="PTHR47529">
    <property type="entry name" value="PEPTIDYL-PROLYL CIS-TRANS ISOMERASE D"/>
    <property type="match status" value="1"/>
</dbReference>
<reference evidence="13 14" key="1">
    <citation type="journal article" date="2013" name="PLoS ONE">
        <title>Genomic analysis of Melioribacter roseus, facultatively anaerobic organotrophic bacterium representing a novel deep lineage within Bacteriodetes/Chlorobi group.</title>
        <authorList>
            <person name="Kadnikov V.V."/>
            <person name="Mardanov A.V."/>
            <person name="Podosokorskaya O.A."/>
            <person name="Gavrilov S.N."/>
            <person name="Kublanov I.V."/>
            <person name="Beletsky A.V."/>
            <person name="Bonch-Osmolovskaya E.A."/>
            <person name="Ravin N.V."/>
        </authorList>
    </citation>
    <scope>NUCLEOTIDE SEQUENCE [LARGE SCALE GENOMIC DNA]</scope>
    <source>
        <strain evidence="14">JCM 17771 / P3M-2</strain>
    </source>
</reference>
<evidence type="ECO:0000256" key="4">
    <source>
        <dbReference type="ARBA" id="ARBA00022692"/>
    </source>
</evidence>
<protein>
    <recommendedName>
        <fullName evidence="9">Periplasmic chaperone PpiD</fullName>
    </recommendedName>
    <alternativeName>
        <fullName evidence="10">Periplasmic folding chaperone</fullName>
    </alternativeName>
</protein>
<dbReference type="GO" id="GO:0003755">
    <property type="term" value="F:peptidyl-prolyl cis-trans isomerase activity"/>
    <property type="evidence" value="ECO:0007669"/>
    <property type="project" value="UniProtKB-KW"/>
</dbReference>
<evidence type="ECO:0000256" key="6">
    <source>
        <dbReference type="ARBA" id="ARBA00023136"/>
    </source>
</evidence>
<evidence type="ECO:0000256" key="1">
    <source>
        <dbReference type="ARBA" id="ARBA00004382"/>
    </source>
</evidence>
<keyword evidence="11" id="KW-0697">Rotamase</keyword>
<evidence type="ECO:0000256" key="9">
    <source>
        <dbReference type="ARBA" id="ARBA00040743"/>
    </source>
</evidence>
<dbReference type="Gene3D" id="3.10.50.40">
    <property type="match status" value="3"/>
</dbReference>
<evidence type="ECO:0000256" key="8">
    <source>
        <dbReference type="ARBA" id="ARBA00038408"/>
    </source>
</evidence>
<comment type="similarity">
    <text evidence="8">Belongs to the PpiD chaperone family.</text>
</comment>